<organism evidence="3 4">
    <name type="scientific">Flammeovirga agarivorans</name>
    <dbReference type="NCBI Taxonomy" id="2726742"/>
    <lineage>
        <taxon>Bacteria</taxon>
        <taxon>Pseudomonadati</taxon>
        <taxon>Bacteroidota</taxon>
        <taxon>Cytophagia</taxon>
        <taxon>Cytophagales</taxon>
        <taxon>Flammeovirgaceae</taxon>
        <taxon>Flammeovirga</taxon>
    </lineage>
</organism>
<gene>
    <name evidence="3" type="ORF">HGP29_08465</name>
</gene>
<keyword evidence="1" id="KW-0812">Transmembrane</keyword>
<feature type="transmembrane region" description="Helical" evidence="1">
    <location>
        <begin position="180"/>
        <end position="200"/>
    </location>
</feature>
<protein>
    <submittedName>
        <fullName evidence="3">Phosphatase PAP2 family protein</fullName>
    </submittedName>
</protein>
<dbReference type="SUPFAM" id="SSF48317">
    <property type="entry name" value="Acid phosphatase/Vanadium-dependent haloperoxidase"/>
    <property type="match status" value="1"/>
</dbReference>
<dbReference type="InterPro" id="IPR000326">
    <property type="entry name" value="PAP2/HPO"/>
</dbReference>
<keyword evidence="1" id="KW-1133">Transmembrane helix</keyword>
<feature type="transmembrane region" description="Helical" evidence="1">
    <location>
        <begin position="9"/>
        <end position="30"/>
    </location>
</feature>
<feature type="transmembrane region" description="Helical" evidence="1">
    <location>
        <begin position="132"/>
        <end position="150"/>
    </location>
</feature>
<dbReference type="Gene3D" id="1.20.144.10">
    <property type="entry name" value="Phosphatidic acid phosphatase type 2/haloperoxidase"/>
    <property type="match status" value="1"/>
</dbReference>
<sequence length="213" mass="24261">MQQSKESKLLIYSMLIMFVPYIISLVTHETQNAWCVHLLNDNHTEFFDYFFKYTTNLGDGLALIPFLVILLIVRKEYWSVLVMASALHGIFVYVGKEIILKGTDFALRPAGLHGADAFNQILDVHMHLIDTFPSGHATTGFVIGAMFMLIIPNWKGFVIGMSYGLIVAISRMYLGQHFLVDVSFGGISAFAIVWLCWYICDKKGWIKLKPWEK</sequence>
<feature type="domain" description="Phosphatidic acid phosphatase type 2/haloperoxidase" evidence="2">
    <location>
        <begin position="81"/>
        <end position="197"/>
    </location>
</feature>
<dbReference type="InterPro" id="IPR036938">
    <property type="entry name" value="PAP2/HPO_sf"/>
</dbReference>
<accession>A0A7X8SJ96</accession>
<name>A0A7X8SJ96_9BACT</name>
<dbReference type="Proteomes" id="UP000585050">
    <property type="component" value="Unassembled WGS sequence"/>
</dbReference>
<proteinExistence type="predicted"/>
<dbReference type="AlphaFoldDB" id="A0A7X8SJ96"/>
<reference evidence="3 4" key="1">
    <citation type="submission" date="2020-04" db="EMBL/GenBank/DDBJ databases">
        <title>Flammeovirga sp. SR4, a novel species isolated from seawater.</title>
        <authorList>
            <person name="Wang X."/>
        </authorList>
    </citation>
    <scope>NUCLEOTIDE SEQUENCE [LARGE SCALE GENOMIC DNA]</scope>
    <source>
        <strain evidence="3 4">SR4</strain>
    </source>
</reference>
<evidence type="ECO:0000259" key="2">
    <source>
        <dbReference type="SMART" id="SM00014"/>
    </source>
</evidence>
<dbReference type="RefSeq" id="WP_168881932.1">
    <property type="nucleotide sequence ID" value="NZ_JABAIL010000002.1"/>
</dbReference>
<comment type="caution">
    <text evidence="3">The sequence shown here is derived from an EMBL/GenBank/DDBJ whole genome shotgun (WGS) entry which is preliminary data.</text>
</comment>
<evidence type="ECO:0000313" key="3">
    <source>
        <dbReference type="EMBL" id="NLR91236.1"/>
    </source>
</evidence>
<keyword evidence="1" id="KW-0472">Membrane</keyword>
<feature type="transmembrane region" description="Helical" evidence="1">
    <location>
        <begin position="80"/>
        <end position="99"/>
    </location>
</feature>
<evidence type="ECO:0000313" key="4">
    <source>
        <dbReference type="Proteomes" id="UP000585050"/>
    </source>
</evidence>
<feature type="transmembrane region" description="Helical" evidence="1">
    <location>
        <begin position="50"/>
        <end position="73"/>
    </location>
</feature>
<keyword evidence="4" id="KW-1185">Reference proteome</keyword>
<dbReference type="EMBL" id="JABAIL010000002">
    <property type="protein sequence ID" value="NLR91236.1"/>
    <property type="molecule type" value="Genomic_DNA"/>
</dbReference>
<feature type="transmembrane region" description="Helical" evidence="1">
    <location>
        <begin position="157"/>
        <end position="174"/>
    </location>
</feature>
<dbReference type="Pfam" id="PF01569">
    <property type="entry name" value="PAP2"/>
    <property type="match status" value="1"/>
</dbReference>
<dbReference type="SMART" id="SM00014">
    <property type="entry name" value="acidPPc"/>
    <property type="match status" value="1"/>
</dbReference>
<evidence type="ECO:0000256" key="1">
    <source>
        <dbReference type="SAM" id="Phobius"/>
    </source>
</evidence>